<dbReference type="EMBL" id="JACNJZ010000074">
    <property type="protein sequence ID" value="MBC8317166.1"/>
    <property type="molecule type" value="Genomic_DNA"/>
</dbReference>
<accession>A0A8J6TBS1</accession>
<organism evidence="2 3">
    <name type="scientific">Candidatus Desulfobia pelagia</name>
    <dbReference type="NCBI Taxonomy" id="2841692"/>
    <lineage>
        <taxon>Bacteria</taxon>
        <taxon>Pseudomonadati</taxon>
        <taxon>Thermodesulfobacteriota</taxon>
        <taxon>Desulfobulbia</taxon>
        <taxon>Desulfobulbales</taxon>
        <taxon>Desulfobulbaceae</taxon>
        <taxon>Candidatus Desulfobia</taxon>
    </lineage>
</organism>
<dbReference type="InterPro" id="IPR036390">
    <property type="entry name" value="WH_DNA-bd_sf"/>
</dbReference>
<evidence type="ECO:0000313" key="2">
    <source>
        <dbReference type="EMBL" id="MBC8317166.1"/>
    </source>
</evidence>
<proteinExistence type="predicted"/>
<dbReference type="Proteomes" id="UP000614424">
    <property type="component" value="Unassembled WGS sequence"/>
</dbReference>
<protein>
    <submittedName>
        <fullName evidence="2">Dissimilatory sulfite reductase D family protein</fullName>
    </submittedName>
</protein>
<reference evidence="2 3" key="1">
    <citation type="submission" date="2020-08" db="EMBL/GenBank/DDBJ databases">
        <title>Bridging the membrane lipid divide: bacteria of the FCB group superphylum have the potential to synthesize archaeal ether lipids.</title>
        <authorList>
            <person name="Villanueva L."/>
            <person name="Von Meijenfeldt F.A.B."/>
            <person name="Westbye A.B."/>
            <person name="Yadav S."/>
            <person name="Hopmans E.C."/>
            <person name="Dutilh B.E."/>
            <person name="Sinninghe Damste J.S."/>
        </authorList>
    </citation>
    <scope>NUCLEOTIDE SEQUENCE [LARGE SCALE GENOMIC DNA]</scope>
    <source>
        <strain evidence="2">NIOZ-UU47</strain>
    </source>
</reference>
<sequence>MALSSDEIKAAMLAKAEKAPKPQLYVKDFYACDPDTKPRAIKNIANDLVKEGKLMFWSSGSTTMYALPSRIKNEETRDEAEENK</sequence>
<dbReference type="InterPro" id="IPR036388">
    <property type="entry name" value="WH-like_DNA-bd_sf"/>
</dbReference>
<dbReference type="SUPFAM" id="SSF46785">
    <property type="entry name" value="Winged helix' DNA-binding domain"/>
    <property type="match status" value="1"/>
</dbReference>
<dbReference type="Pfam" id="PF08679">
    <property type="entry name" value="DsrD"/>
    <property type="match status" value="1"/>
</dbReference>
<comment type="caution">
    <text evidence="2">The sequence shown here is derived from an EMBL/GenBank/DDBJ whole genome shotgun (WGS) entry which is preliminary data.</text>
</comment>
<evidence type="ECO:0000259" key="1">
    <source>
        <dbReference type="Pfam" id="PF08679"/>
    </source>
</evidence>
<name>A0A8J6TBS1_9BACT</name>
<dbReference type="AlphaFoldDB" id="A0A8J6TBS1"/>
<dbReference type="Gene3D" id="1.10.10.10">
    <property type="entry name" value="Winged helix-like DNA-binding domain superfamily/Winged helix DNA-binding domain"/>
    <property type="match status" value="1"/>
</dbReference>
<evidence type="ECO:0000313" key="3">
    <source>
        <dbReference type="Proteomes" id="UP000614424"/>
    </source>
</evidence>
<dbReference type="InterPro" id="IPR014793">
    <property type="entry name" value="DsrD"/>
</dbReference>
<gene>
    <name evidence="2" type="ORF">H8E41_04615</name>
</gene>
<feature type="domain" description="Dissimilatory sulphite reductase D" evidence="1">
    <location>
        <begin position="8"/>
        <end position="69"/>
    </location>
</feature>